<accession>A0A166HJH0</accession>
<sequence length="364" mass="40465">MRLPRRVPWANIGELEQLSAWIYNDEHDMEAKVAAVNRLTAWQATTALPHALESVLSFLTAVIADREDDSSTTLISSLARRQNYCTAVVRMVNGLVDRLQQGLYARSISSIAAQIGLPLWLVELRHAGTHEDLPSLPLLREATTESMNWLLNNFFIPTLSPASVIQPSMTLPSLEPLLKNYKTLRKLITRDTSLKLRHKTDEERLLRELERWISGAKIAAFSGPFSGGSEGEDEANKEKIALEYLCDALVEKGALVPVSKKKRPQDKPPLTPPNESLWSTLLLHVQEHHPTFADVFASYVISLLSTNECDDPSVDLCLASWLVWALENLQAENGLDNRAAISRVLVGLGRAVTGNSKTSWVVFA</sequence>
<dbReference type="PANTHER" id="PTHR15002:SF0">
    <property type="entry name" value="RIBOSOMAL BIOGENESIS PROTEIN LAS1L"/>
    <property type="match status" value="1"/>
</dbReference>
<dbReference type="GO" id="GO:0000470">
    <property type="term" value="P:maturation of LSU-rRNA"/>
    <property type="evidence" value="ECO:0007669"/>
    <property type="project" value="TreeGrafter"/>
</dbReference>
<dbReference type="PANTHER" id="PTHR15002">
    <property type="entry name" value="RIBOSOMAL BIOGENESIS PROTEIN LAS1L"/>
    <property type="match status" value="1"/>
</dbReference>
<dbReference type="STRING" id="1314776.A0A166HJH0"/>
<protein>
    <submittedName>
        <fullName evidence="1">Las1-domain-containing protein</fullName>
    </submittedName>
</protein>
<dbReference type="GO" id="GO:0090730">
    <property type="term" value="C:Las1 complex"/>
    <property type="evidence" value="ECO:0007669"/>
    <property type="project" value="InterPro"/>
</dbReference>
<dbReference type="OrthoDB" id="10263222at2759"/>
<dbReference type="GO" id="GO:0004519">
    <property type="term" value="F:endonuclease activity"/>
    <property type="evidence" value="ECO:0007669"/>
    <property type="project" value="InterPro"/>
</dbReference>
<dbReference type="Proteomes" id="UP000076798">
    <property type="component" value="Unassembled WGS sequence"/>
</dbReference>
<dbReference type="AlphaFoldDB" id="A0A166HJH0"/>
<organism evidence="1 2">
    <name type="scientific">Sistotremastrum suecicum HHB10207 ss-3</name>
    <dbReference type="NCBI Taxonomy" id="1314776"/>
    <lineage>
        <taxon>Eukaryota</taxon>
        <taxon>Fungi</taxon>
        <taxon>Dikarya</taxon>
        <taxon>Basidiomycota</taxon>
        <taxon>Agaricomycotina</taxon>
        <taxon>Agaricomycetes</taxon>
        <taxon>Sistotremastrales</taxon>
        <taxon>Sistotremastraceae</taxon>
        <taxon>Sistotremastrum</taxon>
    </lineage>
</organism>
<evidence type="ECO:0000313" key="1">
    <source>
        <dbReference type="EMBL" id="KZT42783.1"/>
    </source>
</evidence>
<reference evidence="1 2" key="1">
    <citation type="journal article" date="2016" name="Mol. Biol. Evol.">
        <title>Comparative Genomics of Early-Diverging Mushroom-Forming Fungi Provides Insights into the Origins of Lignocellulose Decay Capabilities.</title>
        <authorList>
            <person name="Nagy L.G."/>
            <person name="Riley R."/>
            <person name="Tritt A."/>
            <person name="Adam C."/>
            <person name="Daum C."/>
            <person name="Floudas D."/>
            <person name="Sun H."/>
            <person name="Yadav J.S."/>
            <person name="Pangilinan J."/>
            <person name="Larsson K.H."/>
            <person name="Matsuura K."/>
            <person name="Barry K."/>
            <person name="Labutti K."/>
            <person name="Kuo R."/>
            <person name="Ohm R.A."/>
            <person name="Bhattacharya S.S."/>
            <person name="Shirouzu T."/>
            <person name="Yoshinaga Y."/>
            <person name="Martin F.M."/>
            <person name="Grigoriev I.V."/>
            <person name="Hibbett D.S."/>
        </authorList>
    </citation>
    <scope>NUCLEOTIDE SEQUENCE [LARGE SCALE GENOMIC DNA]</scope>
    <source>
        <strain evidence="1 2">HHB10207 ss-3</strain>
    </source>
</reference>
<dbReference type="EMBL" id="KV428011">
    <property type="protein sequence ID" value="KZT42783.1"/>
    <property type="molecule type" value="Genomic_DNA"/>
</dbReference>
<keyword evidence="2" id="KW-1185">Reference proteome</keyword>
<name>A0A166HJH0_9AGAM</name>
<evidence type="ECO:0000313" key="2">
    <source>
        <dbReference type="Proteomes" id="UP000076798"/>
    </source>
</evidence>
<dbReference type="Pfam" id="PF04031">
    <property type="entry name" value="Las1"/>
    <property type="match status" value="1"/>
</dbReference>
<dbReference type="InterPro" id="IPR007174">
    <property type="entry name" value="Las1"/>
</dbReference>
<proteinExistence type="predicted"/>
<gene>
    <name evidence="1" type="ORF">SISSUDRAFT_979610</name>
</gene>
<dbReference type="GO" id="GO:0000460">
    <property type="term" value="P:maturation of 5.8S rRNA"/>
    <property type="evidence" value="ECO:0007669"/>
    <property type="project" value="TreeGrafter"/>
</dbReference>
<dbReference type="GO" id="GO:0030687">
    <property type="term" value="C:preribosome, large subunit precursor"/>
    <property type="evidence" value="ECO:0007669"/>
    <property type="project" value="TreeGrafter"/>
</dbReference>